<keyword evidence="10" id="KW-1185">Reference proteome</keyword>
<dbReference type="Gene3D" id="1.10.1740.10">
    <property type="match status" value="1"/>
</dbReference>
<dbReference type="InterPro" id="IPR016032">
    <property type="entry name" value="Sig_transdc_resp-reg_C-effctor"/>
</dbReference>
<dbReference type="Proteomes" id="UP000644507">
    <property type="component" value="Unassembled WGS sequence"/>
</dbReference>
<dbReference type="InterPro" id="IPR007627">
    <property type="entry name" value="RNA_pol_sigma70_r2"/>
</dbReference>
<dbReference type="GO" id="GO:0006352">
    <property type="term" value="P:DNA-templated transcription initiation"/>
    <property type="evidence" value="ECO:0007669"/>
    <property type="project" value="InterPro"/>
</dbReference>
<dbReference type="PROSITE" id="PS00622">
    <property type="entry name" value="HTH_LUXR_1"/>
    <property type="match status" value="1"/>
</dbReference>
<dbReference type="GO" id="GO:0000428">
    <property type="term" value="C:DNA-directed RNA polymerase complex"/>
    <property type="evidence" value="ECO:0007669"/>
    <property type="project" value="UniProtKB-KW"/>
</dbReference>
<evidence type="ECO:0000313" key="10">
    <source>
        <dbReference type="Proteomes" id="UP000644507"/>
    </source>
</evidence>
<dbReference type="EMBL" id="BMXI01000001">
    <property type="protein sequence ID" value="GHC42407.1"/>
    <property type="molecule type" value="Genomic_DNA"/>
</dbReference>
<dbReference type="NCBIfam" id="TIGR02937">
    <property type="entry name" value="sigma70-ECF"/>
    <property type="match status" value="1"/>
</dbReference>
<evidence type="ECO:0000256" key="5">
    <source>
        <dbReference type="ARBA" id="ARBA00023125"/>
    </source>
</evidence>
<dbReference type="InterPro" id="IPR013249">
    <property type="entry name" value="RNA_pol_sigma70_r4_t2"/>
</dbReference>
<dbReference type="PANTHER" id="PTHR43133">
    <property type="entry name" value="RNA POLYMERASE ECF-TYPE SIGMA FACTO"/>
    <property type="match status" value="1"/>
</dbReference>
<dbReference type="SUPFAM" id="SSF88946">
    <property type="entry name" value="Sigma2 domain of RNA polymerase sigma factors"/>
    <property type="match status" value="1"/>
</dbReference>
<comment type="caution">
    <text evidence="9">The sequence shown here is derived from an EMBL/GenBank/DDBJ whole genome shotgun (WGS) entry which is preliminary data.</text>
</comment>
<comment type="function">
    <text evidence="7">Sigma factors are initiation factors that promote the attachment of RNA polymerase to specific initiation sites and are then released. Sigma-S contributes to the protection against external stress, thus playing a role in cellular fitness and survival.</text>
</comment>
<sequence>MATNNQTRHSLLQRATDLKDEDAWEQFAQQYHRFILCVLHQLGVPRDDLEDLTQQVLIALTRDLPRYDRDRARFRTWLSTIIRNKANSYFRKQYSQKRCLDAVSAGPEVQQEFKAPDIAEIIEKEWAAYIGSLAMKRVKESFQGQAIEVFELGLDGHSAAEIAEKTNLTVATVYTLKKRVKKRLYLEIRNLASELE</sequence>
<keyword evidence="3" id="KW-0805">Transcription regulation</keyword>
<evidence type="ECO:0000259" key="8">
    <source>
        <dbReference type="PROSITE" id="PS00622"/>
    </source>
</evidence>
<keyword evidence="6" id="KW-0804">Transcription</keyword>
<dbReference type="GO" id="GO:0003677">
    <property type="term" value="F:DNA binding"/>
    <property type="evidence" value="ECO:0007669"/>
    <property type="project" value="UniProtKB-KW"/>
</dbReference>
<dbReference type="RefSeq" id="WP_189566900.1">
    <property type="nucleotide sequence ID" value="NZ_BMXI01000001.1"/>
</dbReference>
<dbReference type="GO" id="GO:0016987">
    <property type="term" value="F:sigma factor activity"/>
    <property type="evidence" value="ECO:0007669"/>
    <property type="project" value="UniProtKB-KW"/>
</dbReference>
<name>A0A918WFU1_9BACT</name>
<evidence type="ECO:0000256" key="3">
    <source>
        <dbReference type="ARBA" id="ARBA00023015"/>
    </source>
</evidence>
<dbReference type="InterPro" id="IPR000792">
    <property type="entry name" value="Tscrpt_reg_LuxR_C"/>
</dbReference>
<evidence type="ECO:0000256" key="4">
    <source>
        <dbReference type="ARBA" id="ARBA00023082"/>
    </source>
</evidence>
<dbReference type="SUPFAM" id="SSF46894">
    <property type="entry name" value="C-terminal effector domain of the bipartite response regulators"/>
    <property type="match status" value="1"/>
</dbReference>
<evidence type="ECO:0000256" key="6">
    <source>
        <dbReference type="ARBA" id="ARBA00023163"/>
    </source>
</evidence>
<dbReference type="Gene3D" id="1.10.10.10">
    <property type="entry name" value="Winged helix-like DNA-binding domain superfamily/Winged helix DNA-binding domain"/>
    <property type="match status" value="1"/>
</dbReference>
<gene>
    <name evidence="9" type="ORF">GCM10007100_04270</name>
</gene>
<organism evidence="9 10">
    <name type="scientific">Roseibacillus persicicus</name>
    <dbReference type="NCBI Taxonomy" id="454148"/>
    <lineage>
        <taxon>Bacteria</taxon>
        <taxon>Pseudomonadati</taxon>
        <taxon>Verrucomicrobiota</taxon>
        <taxon>Verrucomicrobiia</taxon>
        <taxon>Verrucomicrobiales</taxon>
        <taxon>Verrucomicrobiaceae</taxon>
        <taxon>Roseibacillus</taxon>
    </lineage>
</organism>
<dbReference type="InterPro" id="IPR036388">
    <property type="entry name" value="WH-like_DNA-bd_sf"/>
</dbReference>
<dbReference type="Pfam" id="PF08281">
    <property type="entry name" value="Sigma70_r4_2"/>
    <property type="match status" value="1"/>
</dbReference>
<reference evidence="9" key="2">
    <citation type="submission" date="2020-09" db="EMBL/GenBank/DDBJ databases">
        <authorList>
            <person name="Sun Q."/>
            <person name="Kim S."/>
        </authorList>
    </citation>
    <scope>NUCLEOTIDE SEQUENCE</scope>
    <source>
        <strain evidence="9">KCTC 12988</strain>
    </source>
</reference>
<keyword evidence="5" id="KW-0238">DNA-binding</keyword>
<keyword evidence="9" id="KW-0240">DNA-directed RNA polymerase</keyword>
<comment type="similarity">
    <text evidence="1">Belongs to the sigma-70 factor family.</text>
</comment>
<reference evidence="9" key="1">
    <citation type="journal article" date="2014" name="Int. J. Syst. Evol. Microbiol.">
        <title>Complete genome sequence of Corynebacterium casei LMG S-19264T (=DSM 44701T), isolated from a smear-ripened cheese.</title>
        <authorList>
            <consortium name="US DOE Joint Genome Institute (JGI-PGF)"/>
            <person name="Walter F."/>
            <person name="Albersmeier A."/>
            <person name="Kalinowski J."/>
            <person name="Ruckert C."/>
        </authorList>
    </citation>
    <scope>NUCLEOTIDE SEQUENCE</scope>
    <source>
        <strain evidence="9">KCTC 12988</strain>
    </source>
</reference>
<protein>
    <recommendedName>
        <fullName evidence="2">RNA polymerase sigma factor SigS</fullName>
    </recommendedName>
</protein>
<dbReference type="Pfam" id="PF04542">
    <property type="entry name" value="Sigma70_r2"/>
    <property type="match status" value="1"/>
</dbReference>
<accession>A0A918WFU1</accession>
<dbReference type="InterPro" id="IPR014284">
    <property type="entry name" value="RNA_pol_sigma-70_dom"/>
</dbReference>
<dbReference type="InterPro" id="IPR039425">
    <property type="entry name" value="RNA_pol_sigma-70-like"/>
</dbReference>
<evidence type="ECO:0000313" key="9">
    <source>
        <dbReference type="EMBL" id="GHC42407.1"/>
    </source>
</evidence>
<dbReference type="PANTHER" id="PTHR43133:SF8">
    <property type="entry name" value="RNA POLYMERASE SIGMA FACTOR HI_1459-RELATED"/>
    <property type="match status" value="1"/>
</dbReference>
<dbReference type="AlphaFoldDB" id="A0A918WFU1"/>
<dbReference type="InterPro" id="IPR013325">
    <property type="entry name" value="RNA_pol_sigma_r2"/>
</dbReference>
<evidence type="ECO:0000256" key="1">
    <source>
        <dbReference type="ARBA" id="ARBA00007788"/>
    </source>
</evidence>
<proteinExistence type="inferred from homology"/>
<evidence type="ECO:0000256" key="2">
    <source>
        <dbReference type="ARBA" id="ARBA00021245"/>
    </source>
</evidence>
<keyword evidence="4" id="KW-0731">Sigma factor</keyword>
<evidence type="ECO:0000256" key="7">
    <source>
        <dbReference type="ARBA" id="ARBA00024701"/>
    </source>
</evidence>
<feature type="domain" description="HTH luxR-type" evidence="8">
    <location>
        <begin position="156"/>
        <end position="183"/>
    </location>
</feature>